<comment type="caution">
    <text evidence="1">The sequence shown here is derived from an EMBL/GenBank/DDBJ whole genome shotgun (WGS) entry which is preliminary data.</text>
</comment>
<evidence type="ECO:0000313" key="2">
    <source>
        <dbReference type="Proteomes" id="UP001054821"/>
    </source>
</evidence>
<dbReference type="Gene3D" id="1.20.1440.180">
    <property type="entry name" value="KEN domain"/>
    <property type="match status" value="1"/>
</dbReference>
<dbReference type="AlphaFoldDB" id="A0AAD4VU26"/>
<reference evidence="1 2" key="1">
    <citation type="journal article" date="2022" name="G3 (Bethesda)">
        <title>Whole-genome sequence and methylome profiling of the almond [Prunus dulcis (Mill.) D.A. Webb] cultivar 'Nonpareil'.</title>
        <authorList>
            <person name="D'Amico-Willman K.M."/>
            <person name="Ouma W.Z."/>
            <person name="Meulia T."/>
            <person name="Sideli G.M."/>
            <person name="Gradziel T.M."/>
            <person name="Fresnedo-Ramirez J."/>
        </authorList>
    </citation>
    <scope>NUCLEOTIDE SEQUENCE [LARGE SCALE GENOMIC DNA]</scope>
    <source>
        <strain evidence="1">Clone GOH B32 T37-40</strain>
    </source>
</reference>
<proteinExistence type="predicted"/>
<protein>
    <submittedName>
        <fullName evidence="1">Uncharacterized protein</fullName>
    </submittedName>
</protein>
<dbReference type="Proteomes" id="UP001054821">
    <property type="component" value="Chromosome 5"/>
</dbReference>
<evidence type="ECO:0000313" key="1">
    <source>
        <dbReference type="EMBL" id="KAI5330016.1"/>
    </source>
</evidence>
<keyword evidence="2" id="KW-1185">Reference proteome</keyword>
<dbReference type="EMBL" id="JAJFAZ020000005">
    <property type="protein sequence ID" value="KAI5330016.1"/>
    <property type="molecule type" value="Genomic_DNA"/>
</dbReference>
<organism evidence="1 2">
    <name type="scientific">Prunus dulcis</name>
    <name type="common">Almond</name>
    <name type="synonym">Amygdalus dulcis</name>
    <dbReference type="NCBI Taxonomy" id="3755"/>
    <lineage>
        <taxon>Eukaryota</taxon>
        <taxon>Viridiplantae</taxon>
        <taxon>Streptophyta</taxon>
        <taxon>Embryophyta</taxon>
        <taxon>Tracheophyta</taxon>
        <taxon>Spermatophyta</taxon>
        <taxon>Magnoliopsida</taxon>
        <taxon>eudicotyledons</taxon>
        <taxon>Gunneridae</taxon>
        <taxon>Pentapetalae</taxon>
        <taxon>rosids</taxon>
        <taxon>fabids</taxon>
        <taxon>Rosales</taxon>
        <taxon>Rosaceae</taxon>
        <taxon>Amygdaloideae</taxon>
        <taxon>Amygdaleae</taxon>
        <taxon>Prunus</taxon>
    </lineage>
</organism>
<dbReference type="InterPro" id="IPR038357">
    <property type="entry name" value="KEN_sf"/>
</dbReference>
<name>A0AAD4VU26_PRUDU</name>
<sequence length="419" mass="49247">MDYLRELPDFIQRLLLRGNNSQDMVIGSGLCCYSFKLNNRISQELYEGSLYISSDLRGELIDVVFVKVARREDAIKIFRNTAAANDGVVLKPWRYWFSGEKEFCNLPKDAELRKGIWTLCYDHFEHNLKDWTNLVKGNVGYYDKLKLPIKIGNGCRLKEFWRDSIRKLIKGIGRIHSKGLYHGGLGLESNYVFIDKCLKVINIEGDLYEYEFEDGREWQKKADITDLLGMLDNWFESILAGGKRSWLECQHFFDFVNRAKRKKLDYDKFVKKVVGHPFLLEADKRMRLLDHYETMRSGRNGQQVKFALARPAFDNFKSWNSTSTLNNMDKFMLGVYNHRNSSPSRKQKKSVVIKNIKSRIKPRVNYTVDVEDLLRYLRNLYHHYHQHGLAAGSMEDVDRGVTTHFRGFLELLYMHLELY</sequence>
<gene>
    <name evidence="1" type="ORF">L3X38_029413</name>
</gene>
<accession>A0AAD4VU26</accession>